<dbReference type="PROSITE" id="PS51729">
    <property type="entry name" value="GNAT_YJDJ"/>
    <property type="match status" value="1"/>
</dbReference>
<dbReference type="InterPro" id="IPR000182">
    <property type="entry name" value="GNAT_dom"/>
</dbReference>
<gene>
    <name evidence="3" type="ORF">ACFFHU_21445</name>
</gene>
<dbReference type="PANTHER" id="PTHR31435">
    <property type="entry name" value="PROTEIN NATD1"/>
    <property type="match status" value="1"/>
</dbReference>
<reference evidence="3 4" key="1">
    <citation type="submission" date="2024-09" db="EMBL/GenBank/DDBJ databases">
        <authorList>
            <person name="Sun Q."/>
            <person name="Mori K."/>
        </authorList>
    </citation>
    <scope>NUCLEOTIDE SEQUENCE [LARGE SCALE GENOMIC DNA]</scope>
    <source>
        <strain evidence="3 4">TBRC 2205</strain>
    </source>
</reference>
<dbReference type="PROSITE" id="PS51186">
    <property type="entry name" value="GNAT"/>
    <property type="match status" value="1"/>
</dbReference>
<keyword evidence="3" id="KW-0808">Transferase</keyword>
<keyword evidence="4" id="KW-1185">Reference proteome</keyword>
<dbReference type="InterPro" id="IPR031165">
    <property type="entry name" value="GNAT_YJDJ"/>
</dbReference>
<keyword evidence="3" id="KW-0012">Acyltransferase</keyword>
<organism evidence="3 4">
    <name type="scientific">Plantactinospora siamensis</name>
    <dbReference type="NCBI Taxonomy" id="555372"/>
    <lineage>
        <taxon>Bacteria</taxon>
        <taxon>Bacillati</taxon>
        <taxon>Actinomycetota</taxon>
        <taxon>Actinomycetes</taxon>
        <taxon>Micromonosporales</taxon>
        <taxon>Micromonosporaceae</taxon>
        <taxon>Plantactinospora</taxon>
    </lineage>
</organism>
<dbReference type="PANTHER" id="PTHR31435:SF10">
    <property type="entry name" value="BSR4717 PROTEIN"/>
    <property type="match status" value="1"/>
</dbReference>
<protein>
    <submittedName>
        <fullName evidence="3">GNAT family N-acetyltransferase</fullName>
        <ecNumber evidence="3">2.3.1.-</ecNumber>
    </submittedName>
</protein>
<dbReference type="CDD" id="cd04301">
    <property type="entry name" value="NAT_SF"/>
    <property type="match status" value="1"/>
</dbReference>
<dbReference type="EMBL" id="JBHLUE010000017">
    <property type="protein sequence ID" value="MFC0566693.1"/>
    <property type="molecule type" value="Genomic_DNA"/>
</dbReference>
<feature type="domain" description="N-acetyltransferase" evidence="1">
    <location>
        <begin position="1"/>
        <end position="98"/>
    </location>
</feature>
<comment type="caution">
    <text evidence="3">The sequence shown here is derived from an EMBL/GenBank/DDBJ whole genome shotgun (WGS) entry which is preliminary data.</text>
</comment>
<dbReference type="Proteomes" id="UP001589894">
    <property type="component" value="Unassembled WGS sequence"/>
</dbReference>
<dbReference type="SUPFAM" id="SSF55729">
    <property type="entry name" value="Acyl-CoA N-acyltransferases (Nat)"/>
    <property type="match status" value="1"/>
</dbReference>
<dbReference type="InterPro" id="IPR016181">
    <property type="entry name" value="Acyl_CoA_acyltransferase"/>
</dbReference>
<dbReference type="Gene3D" id="3.40.630.30">
    <property type="match status" value="1"/>
</dbReference>
<dbReference type="InterPro" id="IPR045057">
    <property type="entry name" value="Gcn5-rel_NAT"/>
</dbReference>
<proteinExistence type="predicted"/>
<evidence type="ECO:0000313" key="3">
    <source>
        <dbReference type="EMBL" id="MFC0566693.1"/>
    </source>
</evidence>
<evidence type="ECO:0000259" key="1">
    <source>
        <dbReference type="PROSITE" id="PS51186"/>
    </source>
</evidence>
<evidence type="ECO:0000313" key="4">
    <source>
        <dbReference type="Proteomes" id="UP001589894"/>
    </source>
</evidence>
<evidence type="ECO:0000259" key="2">
    <source>
        <dbReference type="PROSITE" id="PS51729"/>
    </source>
</evidence>
<dbReference type="GO" id="GO:0016746">
    <property type="term" value="F:acyltransferase activity"/>
    <property type="evidence" value="ECO:0007669"/>
    <property type="project" value="UniProtKB-KW"/>
</dbReference>
<accession>A0ABV6P346</accession>
<dbReference type="EC" id="2.3.1.-" evidence="3"/>
<feature type="domain" description="N-acetyltransferase" evidence="2">
    <location>
        <begin position="6"/>
        <end position="92"/>
    </location>
</feature>
<dbReference type="Pfam" id="PF14542">
    <property type="entry name" value="Acetyltransf_CG"/>
    <property type="match status" value="1"/>
</dbReference>
<name>A0ABV6P346_9ACTN</name>
<sequence>MSMLVEDNPAAHQFEILVDDSLAGFAAYEQRPGVVVFTHTEVEPAYEGHGVGSTLAREALDQVRNRGDRVVARCPFISAYIDRHPDYRELLVDPDRKA</sequence>
<dbReference type="RefSeq" id="WP_377341576.1">
    <property type="nucleotide sequence ID" value="NZ_JBHLUE010000017.1"/>
</dbReference>